<evidence type="ECO:0000313" key="2">
    <source>
        <dbReference type="EMBL" id="PKU34409.1"/>
    </source>
</evidence>
<dbReference type="Proteomes" id="UP000233556">
    <property type="component" value="Unassembled WGS sequence"/>
</dbReference>
<reference evidence="3" key="1">
    <citation type="submission" date="2017-11" db="EMBL/GenBank/DDBJ databases">
        <authorList>
            <person name="Lima N.C."/>
            <person name="Parody-Merino A.M."/>
            <person name="Battley P.F."/>
            <person name="Fidler A.E."/>
            <person name="Prosdocimi F."/>
        </authorList>
    </citation>
    <scope>NUCLEOTIDE SEQUENCE [LARGE SCALE GENOMIC DNA]</scope>
</reference>
<reference evidence="3" key="2">
    <citation type="submission" date="2017-12" db="EMBL/GenBank/DDBJ databases">
        <title>Genome sequence of the Bar-tailed Godwit (Limosa lapponica baueri).</title>
        <authorList>
            <person name="Lima N.C.B."/>
            <person name="Parody-Merino A.M."/>
            <person name="Battley P.F."/>
            <person name="Fidler A.E."/>
            <person name="Prosdocimi F."/>
        </authorList>
    </citation>
    <scope>NUCLEOTIDE SEQUENCE [LARGE SCALE GENOMIC DNA]</scope>
</reference>
<sequence>MNLDCFQDKCDRRPAADQGSTNNGEVPSVNGTTEAAVPVRSCSFPQEKLFIGCARSVLEVKKLTPILSAFLTEDSESMDGCCQGFGFPQPKSVLIPLETTSIPSTGEGKQHQTSCASPPNVGCEGPVLVPTQGSFHSPISLWQLDEKGMPPQRKDYRGEVQVVLEGNTSAVITRVTTTAATETGSEEARDKYDSYCYRASPGYYGLTCTHCLS</sequence>
<proteinExistence type="predicted"/>
<feature type="compositionally biased region" description="Polar residues" evidence="1">
    <location>
        <begin position="18"/>
        <end position="31"/>
    </location>
</feature>
<dbReference type="EMBL" id="KZ509135">
    <property type="protein sequence ID" value="PKU34409.1"/>
    <property type="molecule type" value="Genomic_DNA"/>
</dbReference>
<name>A0A2I0TKR4_LIMLA</name>
<evidence type="ECO:0000256" key="1">
    <source>
        <dbReference type="SAM" id="MobiDB-lite"/>
    </source>
</evidence>
<organism evidence="2 3">
    <name type="scientific">Limosa lapponica baueri</name>
    <dbReference type="NCBI Taxonomy" id="1758121"/>
    <lineage>
        <taxon>Eukaryota</taxon>
        <taxon>Metazoa</taxon>
        <taxon>Chordata</taxon>
        <taxon>Craniata</taxon>
        <taxon>Vertebrata</taxon>
        <taxon>Euteleostomi</taxon>
        <taxon>Archelosauria</taxon>
        <taxon>Archosauria</taxon>
        <taxon>Dinosauria</taxon>
        <taxon>Saurischia</taxon>
        <taxon>Theropoda</taxon>
        <taxon>Coelurosauria</taxon>
        <taxon>Aves</taxon>
        <taxon>Neognathae</taxon>
        <taxon>Neoaves</taxon>
        <taxon>Charadriiformes</taxon>
        <taxon>Scolopacidae</taxon>
        <taxon>Limosa</taxon>
    </lineage>
</organism>
<dbReference type="AlphaFoldDB" id="A0A2I0TKR4"/>
<protein>
    <submittedName>
        <fullName evidence="2">Uncharacterized protein</fullName>
    </submittedName>
</protein>
<gene>
    <name evidence="2" type="ORF">llap_15287</name>
</gene>
<feature type="region of interest" description="Disordered" evidence="1">
    <location>
        <begin position="12"/>
        <end position="31"/>
    </location>
</feature>
<keyword evidence="3" id="KW-1185">Reference proteome</keyword>
<accession>A0A2I0TKR4</accession>
<evidence type="ECO:0000313" key="3">
    <source>
        <dbReference type="Proteomes" id="UP000233556"/>
    </source>
</evidence>